<name>A0A8H3YRY0_VENIN</name>
<gene>
    <name evidence="1" type="ORF">BLS_004622</name>
</gene>
<dbReference type="Gene3D" id="3.40.50.1820">
    <property type="entry name" value="alpha/beta hydrolase"/>
    <property type="match status" value="1"/>
</dbReference>
<comment type="caution">
    <text evidence="1">The sequence shown here is derived from an EMBL/GenBank/DDBJ whole genome shotgun (WGS) entry which is preliminary data.</text>
</comment>
<evidence type="ECO:0000313" key="2">
    <source>
        <dbReference type="Proteomes" id="UP000433883"/>
    </source>
</evidence>
<dbReference type="SUPFAM" id="SSF53474">
    <property type="entry name" value="alpha/beta-Hydrolases"/>
    <property type="match status" value="1"/>
</dbReference>
<proteinExistence type="predicted"/>
<organism evidence="1 2">
    <name type="scientific">Venturia inaequalis</name>
    <name type="common">Apple scab fungus</name>
    <dbReference type="NCBI Taxonomy" id="5025"/>
    <lineage>
        <taxon>Eukaryota</taxon>
        <taxon>Fungi</taxon>
        <taxon>Dikarya</taxon>
        <taxon>Ascomycota</taxon>
        <taxon>Pezizomycotina</taxon>
        <taxon>Dothideomycetes</taxon>
        <taxon>Pleosporomycetidae</taxon>
        <taxon>Venturiales</taxon>
        <taxon>Venturiaceae</taxon>
        <taxon>Venturia</taxon>
    </lineage>
</organism>
<sequence>MNSAPAVAALQATLALAPEQAHKVDSETQQADEDFFLGEAMRGNGRWYGKLMEDHTALDWRDSIKATFGPGSRKGPLKVVDFINGDASNKLAKSVVTDRGGHWCFWESADEFNETVLGFLDD</sequence>
<protein>
    <submittedName>
        <fullName evidence="1">Uncharacterized protein</fullName>
    </submittedName>
</protein>
<dbReference type="InterPro" id="IPR029058">
    <property type="entry name" value="AB_hydrolase_fold"/>
</dbReference>
<evidence type="ECO:0000313" key="1">
    <source>
        <dbReference type="EMBL" id="KAE9971109.1"/>
    </source>
</evidence>
<dbReference type="Proteomes" id="UP000433883">
    <property type="component" value="Unassembled WGS sequence"/>
</dbReference>
<dbReference type="EMBL" id="WNWQ01000304">
    <property type="protein sequence ID" value="KAE9971109.1"/>
    <property type="molecule type" value="Genomic_DNA"/>
</dbReference>
<accession>A0A8H3YRY0</accession>
<dbReference type="AlphaFoldDB" id="A0A8H3YRY0"/>
<reference evidence="1 2" key="1">
    <citation type="submission" date="2019-11" db="EMBL/GenBank/DDBJ databases">
        <title>Venturia inaequalis Genome Resource.</title>
        <authorList>
            <person name="Lichtner F.J."/>
        </authorList>
    </citation>
    <scope>NUCLEOTIDE SEQUENCE [LARGE SCALE GENOMIC DNA]</scope>
    <source>
        <strain evidence="1">Bline_iso_100314</strain>
    </source>
</reference>